<keyword evidence="2" id="KW-0433">Leucine-rich repeat</keyword>
<dbReference type="Pfam" id="PF13855">
    <property type="entry name" value="LRR_8"/>
    <property type="match status" value="1"/>
</dbReference>
<reference evidence="9" key="1">
    <citation type="journal article" date="2017" name="Nature">
        <title>The genome of Chenopodium quinoa.</title>
        <authorList>
            <person name="Jarvis D.E."/>
            <person name="Ho Y.S."/>
            <person name="Lightfoot D.J."/>
            <person name="Schmoeckel S.M."/>
            <person name="Li B."/>
            <person name="Borm T.J.A."/>
            <person name="Ohyanagi H."/>
            <person name="Mineta K."/>
            <person name="Michell C.T."/>
            <person name="Saber N."/>
            <person name="Kharbatia N.M."/>
            <person name="Rupper R.R."/>
            <person name="Sharp A.R."/>
            <person name="Dally N."/>
            <person name="Boughton B.A."/>
            <person name="Woo Y.H."/>
            <person name="Gao G."/>
            <person name="Schijlen E.G.W.M."/>
            <person name="Guo X."/>
            <person name="Momin A.A."/>
            <person name="Negrao S."/>
            <person name="Al-Babili S."/>
            <person name="Gehring C."/>
            <person name="Roessner U."/>
            <person name="Jung C."/>
            <person name="Murphy K."/>
            <person name="Arold S.T."/>
            <person name="Gojobori T."/>
            <person name="van der Linden C.G."/>
            <person name="van Loo E.N."/>
            <person name="Jellen E.N."/>
            <person name="Maughan P.J."/>
            <person name="Tester M."/>
        </authorList>
    </citation>
    <scope>NUCLEOTIDE SEQUENCE [LARGE SCALE GENOMIC DNA]</scope>
    <source>
        <strain evidence="9">cv. PI 614886</strain>
    </source>
</reference>
<evidence type="ECO:0000256" key="4">
    <source>
        <dbReference type="ARBA" id="ARBA00022821"/>
    </source>
</evidence>
<accession>A0A803M9Q7</accession>
<dbReference type="Pfam" id="PF23559">
    <property type="entry name" value="WHD_DRP"/>
    <property type="match status" value="1"/>
</dbReference>
<dbReference type="InterPro" id="IPR002182">
    <property type="entry name" value="NB-ARC"/>
</dbReference>
<organism evidence="9 10">
    <name type="scientific">Chenopodium quinoa</name>
    <name type="common">Quinoa</name>
    <dbReference type="NCBI Taxonomy" id="63459"/>
    <lineage>
        <taxon>Eukaryota</taxon>
        <taxon>Viridiplantae</taxon>
        <taxon>Streptophyta</taxon>
        <taxon>Embryophyta</taxon>
        <taxon>Tracheophyta</taxon>
        <taxon>Spermatophyta</taxon>
        <taxon>Magnoliopsida</taxon>
        <taxon>eudicotyledons</taxon>
        <taxon>Gunneridae</taxon>
        <taxon>Pentapetalae</taxon>
        <taxon>Caryophyllales</taxon>
        <taxon>Chenopodiaceae</taxon>
        <taxon>Chenopodioideae</taxon>
        <taxon>Atripliceae</taxon>
        <taxon>Chenopodium</taxon>
    </lineage>
</organism>
<dbReference type="Gene3D" id="1.10.10.10">
    <property type="entry name" value="Winged helix-like DNA-binding domain superfamily/Winged helix DNA-binding domain"/>
    <property type="match status" value="1"/>
</dbReference>
<dbReference type="AlphaFoldDB" id="A0A803M9Q7"/>
<evidence type="ECO:0000259" key="7">
    <source>
        <dbReference type="Pfam" id="PF23247"/>
    </source>
</evidence>
<evidence type="ECO:0000256" key="1">
    <source>
        <dbReference type="ARBA" id="ARBA00008894"/>
    </source>
</evidence>
<dbReference type="Gene3D" id="1.10.8.430">
    <property type="entry name" value="Helical domain of apoptotic protease-activating factors"/>
    <property type="match status" value="1"/>
</dbReference>
<dbReference type="Pfam" id="PF00931">
    <property type="entry name" value="NB-ARC"/>
    <property type="match status" value="1"/>
</dbReference>
<dbReference type="InterPro" id="IPR042197">
    <property type="entry name" value="Apaf_helical"/>
</dbReference>
<dbReference type="PANTHER" id="PTHR33463">
    <property type="entry name" value="NB-ARC DOMAIN-CONTAINING PROTEIN-RELATED"/>
    <property type="match status" value="1"/>
</dbReference>
<proteinExistence type="inferred from homology"/>
<feature type="domain" description="Disease resistance protein At4g27190-like leucine-rich repeats" evidence="7">
    <location>
        <begin position="711"/>
        <end position="819"/>
    </location>
</feature>
<dbReference type="InterPro" id="IPR058922">
    <property type="entry name" value="WHD_DRP"/>
</dbReference>
<dbReference type="InterPro" id="IPR032675">
    <property type="entry name" value="LRR_dom_sf"/>
</dbReference>
<dbReference type="PANTHER" id="PTHR33463:SF187">
    <property type="entry name" value="AND NB-ARC DOMAIN DISEASE RESISTANCE PROTEIN, PUTATIVE-RELATED"/>
    <property type="match status" value="1"/>
</dbReference>
<evidence type="ECO:0000256" key="2">
    <source>
        <dbReference type="ARBA" id="ARBA00022614"/>
    </source>
</evidence>
<protein>
    <recommendedName>
        <fullName evidence="11">NB-ARC domain-containing protein</fullName>
    </recommendedName>
</protein>
<feature type="domain" description="Disease resistance protein winged helix" evidence="8">
    <location>
        <begin position="310"/>
        <end position="377"/>
    </location>
</feature>
<evidence type="ECO:0000256" key="3">
    <source>
        <dbReference type="ARBA" id="ARBA00022737"/>
    </source>
</evidence>
<keyword evidence="10" id="KW-1185">Reference proteome</keyword>
<evidence type="ECO:0000313" key="9">
    <source>
        <dbReference type="EnsemblPlants" id="AUR62025633-RA:cds"/>
    </source>
</evidence>
<dbReference type="SUPFAM" id="SSF52540">
    <property type="entry name" value="P-loop containing nucleoside triphosphate hydrolases"/>
    <property type="match status" value="1"/>
</dbReference>
<dbReference type="GO" id="GO:0005524">
    <property type="term" value="F:ATP binding"/>
    <property type="evidence" value="ECO:0007669"/>
    <property type="project" value="UniProtKB-KW"/>
</dbReference>
<comment type="similarity">
    <text evidence="1">Belongs to the disease resistance NB-LRR family.</text>
</comment>
<dbReference type="Pfam" id="PF23247">
    <property type="entry name" value="LRR_RPS2"/>
    <property type="match status" value="1"/>
</dbReference>
<evidence type="ECO:0000313" key="10">
    <source>
        <dbReference type="Proteomes" id="UP000596660"/>
    </source>
</evidence>
<reference evidence="9" key="2">
    <citation type="submission" date="2021-03" db="UniProtKB">
        <authorList>
            <consortium name="EnsemblPlants"/>
        </authorList>
    </citation>
    <scope>IDENTIFICATION</scope>
</reference>
<evidence type="ECO:0008006" key="11">
    <source>
        <dbReference type="Google" id="ProtNLM"/>
    </source>
</evidence>
<dbReference type="InterPro" id="IPR050905">
    <property type="entry name" value="Plant_NBS-LRR"/>
</dbReference>
<dbReference type="EnsemblPlants" id="AUR62025633-RA">
    <property type="protein sequence ID" value="AUR62025633-RA:cds"/>
    <property type="gene ID" value="AUR62025633"/>
</dbReference>
<dbReference type="InterPro" id="IPR036388">
    <property type="entry name" value="WH-like_DNA-bd_sf"/>
</dbReference>
<keyword evidence="4" id="KW-0611">Plant defense</keyword>
<dbReference type="FunFam" id="1.10.10.10:FF:000322">
    <property type="entry name" value="Probable disease resistance protein At1g63360"/>
    <property type="match status" value="1"/>
</dbReference>
<keyword evidence="5" id="KW-0547">Nucleotide-binding</keyword>
<evidence type="ECO:0000259" key="6">
    <source>
        <dbReference type="Pfam" id="PF00931"/>
    </source>
</evidence>
<keyword evidence="3" id="KW-0677">Repeat</keyword>
<evidence type="ECO:0000256" key="5">
    <source>
        <dbReference type="ARBA" id="ARBA00022840"/>
    </source>
</evidence>
<dbReference type="InterPro" id="IPR001611">
    <property type="entry name" value="Leu-rich_rpt"/>
</dbReference>
<dbReference type="Gene3D" id="3.40.50.300">
    <property type="entry name" value="P-loop containing nucleotide triphosphate hydrolases"/>
    <property type="match status" value="1"/>
</dbReference>
<dbReference type="Gene3D" id="3.80.10.10">
    <property type="entry name" value="Ribonuclease Inhibitor"/>
    <property type="match status" value="2"/>
</dbReference>
<evidence type="ECO:0000259" key="8">
    <source>
        <dbReference type="Pfam" id="PF23559"/>
    </source>
</evidence>
<dbReference type="PRINTS" id="PR00364">
    <property type="entry name" value="DISEASERSIST"/>
</dbReference>
<dbReference type="InterPro" id="IPR027417">
    <property type="entry name" value="P-loop_NTPase"/>
</dbReference>
<name>A0A803M9Q7_CHEQI</name>
<dbReference type="GO" id="GO:0043531">
    <property type="term" value="F:ADP binding"/>
    <property type="evidence" value="ECO:0007669"/>
    <property type="project" value="InterPro"/>
</dbReference>
<dbReference type="Proteomes" id="UP000596660">
    <property type="component" value="Unplaced"/>
</dbReference>
<keyword evidence="5" id="KW-0067">ATP-binding</keyword>
<dbReference type="SUPFAM" id="SSF52058">
    <property type="entry name" value="L domain-like"/>
    <property type="match status" value="1"/>
</dbReference>
<sequence>MRNFESVSLENVENQTNSGVVSDNLRKNYVVQSCGKHQREERVALGVRSMVGKVSLENLEKIMSWLNDDKIDKIGVFGMGGCGKTTLAIHVYNRLLQSELPYVLVWVTVGMGFDVHKLQLCISSAVGLDLDQEKDETRRAAMLHNFLAKKVKYVLFLDNLWDHFSFEKVGIPFSGACKVIITTRMLSVCGRIGCKKTIKIGMLGSCEAWELFCSVLGHGSCEALTSDDIGHVARLICQECAGLPISIVHLARSLRGVNSVSEWKLTLHRLRGIPKEHELLMTTDLFLKLHWSYAKLTNATIKLSLLYCTLYPKNCKIPREELIRLWISVGLIEEVSSLQAQYDKGHTIINKLVDCSLLDSSEANHFVKMHDVIRNMAIRITRQNIRPQFLVKCGAQFKDLAEALAFKEDFHAVSLARNDITDIPLGTFPKYPKLSVLLLQHIPLKNVPASFFLNMPSLFVLDLSSTSIQSLPDSISDLQSLKSLLLRCCQKLTYVPSLANLNALRILDLGYSAIKRIPYGIEKLTMLRELDLSGFHKLKELNYGLISRLPALKRISCYVMGILQQLNNLRSLEILDATFHNISDYNCYVKSEHWRLLDSFHLQVGDVVEQEKKTYKEVWHYSNIVAFYGCSLAAEREQLVLPENLNQLHINNCEGLGSLCDMLNWDSSSYKNVHAGNSQGYDTECKKLYRENSKLHNSKYHLDGDVKSGGLLPNLEICTISRCHDIEKLFTPTQIMGLESLEILEIRDCSELKELISDKDCNSLNRTPSECSPHTFKLPNLRRLELTKLPMLSSIYRGLLLCTSLQSILVDDCPKLTRLPFSFFLDDQHKVLLPMLQQIEGPDEWWDSLQLNQSDTKLSLQTLFRSKNSTRGSSESGCDQSR</sequence>
<dbReference type="InterPro" id="IPR057135">
    <property type="entry name" value="At4g27190-like_LRR"/>
</dbReference>
<dbReference type="Gramene" id="AUR62025633-RA">
    <property type="protein sequence ID" value="AUR62025633-RA:cds"/>
    <property type="gene ID" value="AUR62025633"/>
</dbReference>
<feature type="domain" description="NB-ARC" evidence="6">
    <location>
        <begin position="58"/>
        <end position="218"/>
    </location>
</feature>
<dbReference type="OMA" id="DLNCKME"/>
<dbReference type="GO" id="GO:0006952">
    <property type="term" value="P:defense response"/>
    <property type="evidence" value="ECO:0007669"/>
    <property type="project" value="UniProtKB-KW"/>
</dbReference>